<gene>
    <name evidence="7" type="ORF">P171DRAFT_466294</name>
</gene>
<evidence type="ECO:0000313" key="7">
    <source>
        <dbReference type="EMBL" id="KAF2439833.1"/>
    </source>
</evidence>
<evidence type="ECO:0000256" key="2">
    <source>
        <dbReference type="ARBA" id="ARBA00022679"/>
    </source>
</evidence>
<dbReference type="InterPro" id="IPR008271">
    <property type="entry name" value="Ser/Thr_kinase_AS"/>
</dbReference>
<keyword evidence="4 7" id="KW-0418">Kinase</keyword>
<keyword evidence="2" id="KW-0808">Transferase</keyword>
<accession>A0A9P4PAW9</accession>
<dbReference type="PROSITE" id="PS00108">
    <property type="entry name" value="PROTEIN_KINASE_ST"/>
    <property type="match status" value="1"/>
</dbReference>
<dbReference type="InterPro" id="IPR011009">
    <property type="entry name" value="Kinase-like_dom_sf"/>
</dbReference>
<dbReference type="GO" id="GO:0005634">
    <property type="term" value="C:nucleus"/>
    <property type="evidence" value="ECO:0007669"/>
    <property type="project" value="TreeGrafter"/>
</dbReference>
<dbReference type="PANTHER" id="PTHR43671:SF13">
    <property type="entry name" value="SERINE_THREONINE-PROTEIN KINASE NEK2"/>
    <property type="match status" value="1"/>
</dbReference>
<evidence type="ECO:0000256" key="1">
    <source>
        <dbReference type="ARBA" id="ARBA00012513"/>
    </source>
</evidence>
<dbReference type="GO" id="GO:0005524">
    <property type="term" value="F:ATP binding"/>
    <property type="evidence" value="ECO:0007669"/>
    <property type="project" value="UniProtKB-KW"/>
</dbReference>
<dbReference type="SMART" id="SM00220">
    <property type="entry name" value="S_TKc"/>
    <property type="match status" value="1"/>
</dbReference>
<protein>
    <recommendedName>
        <fullName evidence="1">non-specific serine/threonine protein kinase</fullName>
        <ecNumber evidence="1">2.7.11.1</ecNumber>
    </recommendedName>
</protein>
<evidence type="ECO:0000259" key="6">
    <source>
        <dbReference type="PROSITE" id="PS50011"/>
    </source>
</evidence>
<evidence type="ECO:0000313" key="8">
    <source>
        <dbReference type="Proteomes" id="UP000799764"/>
    </source>
</evidence>
<reference evidence="7" key="1">
    <citation type="journal article" date="2020" name="Stud. Mycol.">
        <title>101 Dothideomycetes genomes: a test case for predicting lifestyles and emergence of pathogens.</title>
        <authorList>
            <person name="Haridas S."/>
            <person name="Albert R."/>
            <person name="Binder M."/>
            <person name="Bloem J."/>
            <person name="Labutti K."/>
            <person name="Salamov A."/>
            <person name="Andreopoulos B."/>
            <person name="Baker S."/>
            <person name="Barry K."/>
            <person name="Bills G."/>
            <person name="Bluhm B."/>
            <person name="Cannon C."/>
            <person name="Castanera R."/>
            <person name="Culley D."/>
            <person name="Daum C."/>
            <person name="Ezra D."/>
            <person name="Gonzalez J."/>
            <person name="Henrissat B."/>
            <person name="Kuo A."/>
            <person name="Liang C."/>
            <person name="Lipzen A."/>
            <person name="Lutzoni F."/>
            <person name="Magnuson J."/>
            <person name="Mondo S."/>
            <person name="Nolan M."/>
            <person name="Ohm R."/>
            <person name="Pangilinan J."/>
            <person name="Park H.-J."/>
            <person name="Ramirez L."/>
            <person name="Alfaro M."/>
            <person name="Sun H."/>
            <person name="Tritt A."/>
            <person name="Yoshinaga Y."/>
            <person name="Zwiers L.-H."/>
            <person name="Turgeon B."/>
            <person name="Goodwin S."/>
            <person name="Spatafora J."/>
            <person name="Crous P."/>
            <person name="Grigoriev I."/>
        </authorList>
    </citation>
    <scope>NUCLEOTIDE SEQUENCE</scope>
    <source>
        <strain evidence="7">CBS 690.94</strain>
    </source>
</reference>
<dbReference type="PANTHER" id="PTHR43671">
    <property type="entry name" value="SERINE/THREONINE-PROTEIN KINASE NEK"/>
    <property type="match status" value="1"/>
</dbReference>
<keyword evidence="5" id="KW-0067">ATP-binding</keyword>
<dbReference type="Gene3D" id="1.10.510.10">
    <property type="entry name" value="Transferase(Phosphotransferase) domain 1"/>
    <property type="match status" value="1"/>
</dbReference>
<comment type="caution">
    <text evidence="7">The sequence shown here is derived from an EMBL/GenBank/DDBJ whole genome shotgun (WGS) entry which is preliminary data.</text>
</comment>
<dbReference type="SUPFAM" id="SSF56112">
    <property type="entry name" value="Protein kinase-like (PK-like)"/>
    <property type="match status" value="1"/>
</dbReference>
<proteinExistence type="predicted"/>
<dbReference type="InterPro" id="IPR050660">
    <property type="entry name" value="NEK_Ser/Thr_kinase"/>
</dbReference>
<evidence type="ECO:0000256" key="3">
    <source>
        <dbReference type="ARBA" id="ARBA00022741"/>
    </source>
</evidence>
<dbReference type="OrthoDB" id="310217at2759"/>
<keyword evidence="8" id="KW-1185">Reference proteome</keyword>
<dbReference type="CDD" id="cd00180">
    <property type="entry name" value="PKc"/>
    <property type="match status" value="1"/>
</dbReference>
<keyword evidence="3" id="KW-0547">Nucleotide-binding</keyword>
<name>A0A9P4PAW9_9PLEO</name>
<organism evidence="7 8">
    <name type="scientific">Karstenula rhodostoma CBS 690.94</name>
    <dbReference type="NCBI Taxonomy" id="1392251"/>
    <lineage>
        <taxon>Eukaryota</taxon>
        <taxon>Fungi</taxon>
        <taxon>Dikarya</taxon>
        <taxon>Ascomycota</taxon>
        <taxon>Pezizomycotina</taxon>
        <taxon>Dothideomycetes</taxon>
        <taxon>Pleosporomycetidae</taxon>
        <taxon>Pleosporales</taxon>
        <taxon>Massarineae</taxon>
        <taxon>Didymosphaeriaceae</taxon>
        <taxon>Karstenula</taxon>
    </lineage>
</organism>
<dbReference type="AlphaFoldDB" id="A0A9P4PAW9"/>
<dbReference type="GO" id="GO:0007059">
    <property type="term" value="P:chromosome segregation"/>
    <property type="evidence" value="ECO:0007669"/>
    <property type="project" value="TreeGrafter"/>
</dbReference>
<feature type="domain" description="Protein kinase" evidence="6">
    <location>
        <begin position="1"/>
        <end position="342"/>
    </location>
</feature>
<dbReference type="GO" id="GO:0004674">
    <property type="term" value="F:protein serine/threonine kinase activity"/>
    <property type="evidence" value="ECO:0007669"/>
    <property type="project" value="UniProtKB-EC"/>
</dbReference>
<dbReference type="EMBL" id="MU001508">
    <property type="protein sequence ID" value="KAF2439833.1"/>
    <property type="molecule type" value="Genomic_DNA"/>
</dbReference>
<dbReference type="EC" id="2.7.11.1" evidence="1"/>
<dbReference type="GO" id="GO:0005737">
    <property type="term" value="C:cytoplasm"/>
    <property type="evidence" value="ECO:0007669"/>
    <property type="project" value="TreeGrafter"/>
</dbReference>
<dbReference type="Proteomes" id="UP000799764">
    <property type="component" value="Unassembled WGS sequence"/>
</dbReference>
<dbReference type="Pfam" id="PF00069">
    <property type="entry name" value="Pkinase"/>
    <property type="match status" value="1"/>
</dbReference>
<evidence type="ECO:0000256" key="5">
    <source>
        <dbReference type="ARBA" id="ARBA00022840"/>
    </source>
</evidence>
<dbReference type="InterPro" id="IPR000719">
    <property type="entry name" value="Prot_kinase_dom"/>
</dbReference>
<evidence type="ECO:0000256" key="4">
    <source>
        <dbReference type="ARBA" id="ARBA00022777"/>
    </source>
</evidence>
<dbReference type="PROSITE" id="PS50011">
    <property type="entry name" value="PROTEIN_KINASE_DOM"/>
    <property type="match status" value="1"/>
</dbReference>
<sequence>MSCGLHLPHLHLHHSKNWYCDFSSAQTHQSGGSVSTPINPADDFPHQHKRGKFIGSGAESNDVPDEVEILKSLPQHDSIISILAYLPKPSTLHGDAVIFEYCPFGDLFELGKDMWQKSRETSSEACLWSIFRQLSAAIAFLHEGIGCRDPKDNANWHPIVHRDIKVENVFVISLGEKQDLSHIIIKLGDFGLAAFYDPSKARMPGWFGTVIAWPPEQTWEGREARPAGDIWATGSVIHELAHGFPPVVNPQLTKALLKDKTGYMYWTWEQSFQTQFWAAKSERKPLPINLDSHEYDPRRRRPTPKYSDKLNGCMMAALDMSMEKRPTAGELTTMIEEEHAAFLCHEMKFESDRLIAESESLLLEEMGVGSIDGEYDEYL</sequence>